<proteinExistence type="inferred from homology"/>
<keyword evidence="9 10" id="KW-0275">Fatty acid biosynthesis</keyword>
<evidence type="ECO:0000313" key="11">
    <source>
        <dbReference type="EMBL" id="KOX68278.1"/>
    </source>
</evidence>
<comment type="catalytic activity">
    <reaction evidence="10">
        <text>a very-long-chain acyl-CoA + malonyl-CoA + H(+) = a very-long-chain 3-oxoacyl-CoA + CO2 + CoA</text>
        <dbReference type="Rhea" id="RHEA:32727"/>
        <dbReference type="ChEBI" id="CHEBI:15378"/>
        <dbReference type="ChEBI" id="CHEBI:16526"/>
        <dbReference type="ChEBI" id="CHEBI:57287"/>
        <dbReference type="ChEBI" id="CHEBI:57384"/>
        <dbReference type="ChEBI" id="CHEBI:90725"/>
        <dbReference type="ChEBI" id="CHEBI:90736"/>
        <dbReference type="EC" id="2.3.1.199"/>
    </reaction>
</comment>
<dbReference type="GO" id="GO:0030148">
    <property type="term" value="P:sphingolipid biosynthetic process"/>
    <property type="evidence" value="ECO:0007669"/>
    <property type="project" value="TreeGrafter"/>
</dbReference>
<evidence type="ECO:0000256" key="1">
    <source>
        <dbReference type="ARBA" id="ARBA00004141"/>
    </source>
</evidence>
<comment type="subcellular location">
    <subcellularLocation>
        <location evidence="1">Membrane</location>
        <topology evidence="1">Multi-pass membrane protein</topology>
    </subcellularLocation>
</comment>
<evidence type="ECO:0000256" key="7">
    <source>
        <dbReference type="ARBA" id="ARBA00023098"/>
    </source>
</evidence>
<dbReference type="GO" id="GO:0034626">
    <property type="term" value="P:fatty acid elongation, polyunsaturated fatty acid"/>
    <property type="evidence" value="ECO:0007669"/>
    <property type="project" value="TreeGrafter"/>
</dbReference>
<dbReference type="PROSITE" id="PS01188">
    <property type="entry name" value="ELO"/>
    <property type="match status" value="1"/>
</dbReference>
<dbReference type="GO" id="GO:0019367">
    <property type="term" value="P:fatty acid elongation, saturated fatty acid"/>
    <property type="evidence" value="ECO:0007669"/>
    <property type="project" value="TreeGrafter"/>
</dbReference>
<evidence type="ECO:0000256" key="8">
    <source>
        <dbReference type="ARBA" id="ARBA00023136"/>
    </source>
</evidence>
<dbReference type="EMBL" id="KQ435940">
    <property type="protein sequence ID" value="KOX68278.1"/>
    <property type="molecule type" value="Genomic_DNA"/>
</dbReference>
<dbReference type="InterPro" id="IPR002076">
    <property type="entry name" value="ELO_fam"/>
</dbReference>
<dbReference type="Proteomes" id="UP000053105">
    <property type="component" value="Unassembled WGS sequence"/>
</dbReference>
<accession>A0A0N0U353</accession>
<feature type="transmembrane region" description="Helical" evidence="10">
    <location>
        <begin position="272"/>
        <end position="293"/>
    </location>
</feature>
<dbReference type="PANTHER" id="PTHR11157">
    <property type="entry name" value="FATTY ACID ACYL TRANSFERASE-RELATED"/>
    <property type="match status" value="1"/>
</dbReference>
<evidence type="ECO:0000256" key="2">
    <source>
        <dbReference type="ARBA" id="ARBA00022516"/>
    </source>
</evidence>
<evidence type="ECO:0000256" key="4">
    <source>
        <dbReference type="ARBA" id="ARBA00022692"/>
    </source>
</evidence>
<dbReference type="OrthoDB" id="6495762at2759"/>
<keyword evidence="12" id="KW-1185">Reference proteome</keyword>
<keyword evidence="7 10" id="KW-0443">Lipid metabolism</keyword>
<dbReference type="PANTHER" id="PTHR11157:SF17">
    <property type="entry name" value="ELONGATION OF VERY LONG CHAIN FATTY ACIDS PROTEIN 6"/>
    <property type="match status" value="1"/>
</dbReference>
<evidence type="ECO:0000256" key="3">
    <source>
        <dbReference type="ARBA" id="ARBA00022679"/>
    </source>
</evidence>
<dbReference type="GO" id="GO:0009922">
    <property type="term" value="F:fatty acid elongase activity"/>
    <property type="evidence" value="ECO:0007669"/>
    <property type="project" value="UniProtKB-EC"/>
</dbReference>
<dbReference type="GO" id="GO:0005789">
    <property type="term" value="C:endoplasmic reticulum membrane"/>
    <property type="evidence" value="ECO:0007669"/>
    <property type="project" value="TreeGrafter"/>
</dbReference>
<evidence type="ECO:0000313" key="12">
    <source>
        <dbReference type="Proteomes" id="UP000053105"/>
    </source>
</evidence>
<dbReference type="GO" id="GO:0042761">
    <property type="term" value="P:very long-chain fatty acid biosynthetic process"/>
    <property type="evidence" value="ECO:0007669"/>
    <property type="project" value="TreeGrafter"/>
</dbReference>
<protein>
    <recommendedName>
        <fullName evidence="10">Elongation of very long chain fatty acids protein</fullName>
        <ecNumber evidence="10">2.3.1.199</ecNumber>
    </recommendedName>
    <alternativeName>
        <fullName evidence="10">Very-long-chain 3-oxoacyl-CoA synthase</fullName>
    </alternativeName>
</protein>
<dbReference type="EC" id="2.3.1.199" evidence="10"/>
<sequence>MGDMLKTIRKHESELWSNLYFDDDTCKYFKNRIEPGGMKKGTLLSRMPQLCSSRRRSSRSPNPNKDLLWSHTFHITMKILAFCSGSEQDTLGSWNTLTCGEVPDALARAYLWDLYLTLRGRLRYESVHNISYKRLRKNFDYKQSQIWMKDHFLYCSLCCVLYAILIFVGKYYMSNRPKYDLRSVLALWNASFALFSIIAVCKTVPAALSLPQYHGFYYTTCVADVGTKNSILRYWGYLFTLSKLVEFGDRVFIVLRKQPLIFLHWYHHIVKFLYITNICGHFFSYGNLLPYYVYIAKIRYHISSLNMTITIIMYISYAILFARFFI</sequence>
<feature type="transmembrane region" description="Helical" evidence="10">
    <location>
        <begin position="185"/>
        <end position="208"/>
    </location>
</feature>
<dbReference type="GO" id="GO:0034625">
    <property type="term" value="P:fatty acid elongation, monounsaturated fatty acid"/>
    <property type="evidence" value="ECO:0007669"/>
    <property type="project" value="TreeGrafter"/>
</dbReference>
<name>A0A0N0U353_9HYME</name>
<dbReference type="InterPro" id="IPR030457">
    <property type="entry name" value="ELO_CS"/>
</dbReference>
<comment type="similarity">
    <text evidence="10">Belongs to the ELO family.</text>
</comment>
<evidence type="ECO:0000256" key="10">
    <source>
        <dbReference type="RuleBase" id="RU361115"/>
    </source>
</evidence>
<evidence type="ECO:0000256" key="9">
    <source>
        <dbReference type="ARBA" id="ARBA00023160"/>
    </source>
</evidence>
<evidence type="ECO:0000256" key="5">
    <source>
        <dbReference type="ARBA" id="ARBA00022832"/>
    </source>
</evidence>
<dbReference type="STRING" id="166423.A0A0N0U353"/>
<feature type="transmembrane region" description="Helical" evidence="10">
    <location>
        <begin position="152"/>
        <end position="173"/>
    </location>
</feature>
<organism evidence="11 12">
    <name type="scientific">Melipona quadrifasciata</name>
    <dbReference type="NCBI Taxonomy" id="166423"/>
    <lineage>
        <taxon>Eukaryota</taxon>
        <taxon>Metazoa</taxon>
        <taxon>Ecdysozoa</taxon>
        <taxon>Arthropoda</taxon>
        <taxon>Hexapoda</taxon>
        <taxon>Insecta</taxon>
        <taxon>Pterygota</taxon>
        <taxon>Neoptera</taxon>
        <taxon>Endopterygota</taxon>
        <taxon>Hymenoptera</taxon>
        <taxon>Apocrita</taxon>
        <taxon>Aculeata</taxon>
        <taxon>Apoidea</taxon>
        <taxon>Anthophila</taxon>
        <taxon>Apidae</taxon>
        <taxon>Melipona</taxon>
    </lineage>
</organism>
<comment type="caution">
    <text evidence="10">Lacks conserved residue(s) required for the propagation of feature annotation.</text>
</comment>
<keyword evidence="8 10" id="KW-0472">Membrane</keyword>
<dbReference type="AlphaFoldDB" id="A0A0N0U353"/>
<keyword evidence="5 10" id="KW-0276">Fatty acid metabolism</keyword>
<evidence type="ECO:0000256" key="6">
    <source>
        <dbReference type="ARBA" id="ARBA00022989"/>
    </source>
</evidence>
<gene>
    <name evidence="11" type="ORF">WN51_07959</name>
</gene>
<keyword evidence="3 10" id="KW-0808">Transferase</keyword>
<reference evidence="11 12" key="1">
    <citation type="submission" date="2015-07" db="EMBL/GenBank/DDBJ databases">
        <title>The genome of Melipona quadrifasciata.</title>
        <authorList>
            <person name="Pan H."/>
            <person name="Kapheim K."/>
        </authorList>
    </citation>
    <scope>NUCLEOTIDE SEQUENCE [LARGE SCALE GENOMIC DNA]</scope>
    <source>
        <strain evidence="11">0111107301</strain>
        <tissue evidence="11">Whole body</tissue>
    </source>
</reference>
<dbReference type="Pfam" id="PF01151">
    <property type="entry name" value="ELO"/>
    <property type="match status" value="1"/>
</dbReference>
<feature type="transmembrane region" description="Helical" evidence="10">
    <location>
        <begin position="305"/>
        <end position="325"/>
    </location>
</feature>
<keyword evidence="2 10" id="KW-0444">Lipid biosynthesis</keyword>
<keyword evidence="6 10" id="KW-1133">Transmembrane helix</keyword>
<keyword evidence="4 10" id="KW-0812">Transmembrane</keyword>